<protein>
    <submittedName>
        <fullName evidence="2">Uncharacterized protein</fullName>
    </submittedName>
</protein>
<proteinExistence type="predicted"/>
<dbReference type="AlphaFoldDB" id="A0A934KIT3"/>
<keyword evidence="1" id="KW-0472">Membrane</keyword>
<name>A0A934KIT3_9BACT</name>
<evidence type="ECO:0000256" key="1">
    <source>
        <dbReference type="SAM" id="Phobius"/>
    </source>
</evidence>
<organism evidence="2 3">
    <name type="scientific">Candidatus Amunia macphersoniae</name>
    <dbReference type="NCBI Taxonomy" id="3127014"/>
    <lineage>
        <taxon>Bacteria</taxon>
        <taxon>Bacillati</taxon>
        <taxon>Candidatus Dormiibacterota</taxon>
        <taxon>Candidatus Dormibacteria</taxon>
        <taxon>Candidatus Aeolococcales</taxon>
        <taxon>Candidatus Aeolococcaceae</taxon>
        <taxon>Candidatus Amunia</taxon>
    </lineage>
</organism>
<accession>A0A934KIT3</accession>
<dbReference type="Proteomes" id="UP000614410">
    <property type="component" value="Unassembled WGS sequence"/>
</dbReference>
<gene>
    <name evidence="2" type="ORF">JF887_09125</name>
</gene>
<reference evidence="2 3" key="1">
    <citation type="submission" date="2020-10" db="EMBL/GenBank/DDBJ databases">
        <title>Ca. Dormibacterota MAGs.</title>
        <authorList>
            <person name="Montgomery K."/>
        </authorList>
    </citation>
    <scope>NUCLEOTIDE SEQUENCE [LARGE SCALE GENOMIC DNA]</scope>
    <source>
        <strain evidence="2">Mitchell_Peninsula_5</strain>
    </source>
</reference>
<keyword evidence="1" id="KW-1133">Transmembrane helix</keyword>
<feature type="transmembrane region" description="Helical" evidence="1">
    <location>
        <begin position="37"/>
        <end position="62"/>
    </location>
</feature>
<evidence type="ECO:0000313" key="2">
    <source>
        <dbReference type="EMBL" id="MBJ7609571.1"/>
    </source>
</evidence>
<feature type="transmembrane region" description="Helical" evidence="1">
    <location>
        <begin position="97"/>
        <end position="116"/>
    </location>
</feature>
<keyword evidence="1" id="KW-0812">Transmembrane</keyword>
<dbReference type="EMBL" id="JAEKNN010000047">
    <property type="protein sequence ID" value="MBJ7609571.1"/>
    <property type="molecule type" value="Genomic_DNA"/>
</dbReference>
<sequence length="124" mass="12991">MLTAHRILAIIVVVLALAGTLWAVHDWLRRGSIHPRLTTFTIAMSGVIGLQALFGITLAILGNRPADGTTHFVVGPLTLFVLPVARRATAGRSDRAASATLAVAWFVLLLLALRAVGSGGMLSG</sequence>
<feature type="transmembrane region" description="Helical" evidence="1">
    <location>
        <begin position="6"/>
        <end position="25"/>
    </location>
</feature>
<evidence type="ECO:0000313" key="3">
    <source>
        <dbReference type="Proteomes" id="UP000614410"/>
    </source>
</evidence>
<comment type="caution">
    <text evidence="2">The sequence shown here is derived from an EMBL/GenBank/DDBJ whole genome shotgun (WGS) entry which is preliminary data.</text>
</comment>